<dbReference type="RefSeq" id="XP_006667491.1">
    <property type="nucleotide sequence ID" value="XM_006667428.1"/>
</dbReference>
<dbReference type="InParanoid" id="G3J8S0"/>
<reference evidence="1 2" key="1">
    <citation type="journal article" date="2011" name="Genome Biol.">
        <title>Genome sequence of the insect pathogenic fungus Cordyceps militaris, a valued traditional Chinese medicine.</title>
        <authorList>
            <person name="Zheng P."/>
            <person name="Xia Y."/>
            <person name="Xiao G."/>
            <person name="Xiong C."/>
            <person name="Hu X."/>
            <person name="Zhang S."/>
            <person name="Zheng H."/>
            <person name="Huang Y."/>
            <person name="Zhou Y."/>
            <person name="Wang S."/>
            <person name="Zhao G.P."/>
            <person name="Liu X."/>
            <person name="St Leger R.J."/>
            <person name="Wang C."/>
        </authorList>
    </citation>
    <scope>NUCLEOTIDE SEQUENCE [LARGE SCALE GENOMIC DNA]</scope>
    <source>
        <strain evidence="1 2">CM01</strain>
    </source>
</reference>
<evidence type="ECO:0000313" key="2">
    <source>
        <dbReference type="Proteomes" id="UP000001610"/>
    </source>
</evidence>
<dbReference type="Proteomes" id="UP000001610">
    <property type="component" value="Unassembled WGS sequence"/>
</dbReference>
<dbReference type="AlphaFoldDB" id="G3J8S0"/>
<dbReference type="KEGG" id="cmt:CCM_02276"/>
<accession>G3J8S0</accession>
<evidence type="ECO:0000313" key="1">
    <source>
        <dbReference type="EMBL" id="EGX94005.1"/>
    </source>
</evidence>
<gene>
    <name evidence="1" type="ORF">CCM_02276</name>
</gene>
<organism evidence="1 2">
    <name type="scientific">Cordyceps militaris (strain CM01)</name>
    <name type="common">Caterpillar fungus</name>
    <dbReference type="NCBI Taxonomy" id="983644"/>
    <lineage>
        <taxon>Eukaryota</taxon>
        <taxon>Fungi</taxon>
        <taxon>Dikarya</taxon>
        <taxon>Ascomycota</taxon>
        <taxon>Pezizomycotina</taxon>
        <taxon>Sordariomycetes</taxon>
        <taxon>Hypocreomycetidae</taxon>
        <taxon>Hypocreales</taxon>
        <taxon>Cordycipitaceae</taxon>
        <taxon>Cordyceps</taxon>
    </lineage>
</organism>
<dbReference type="GeneID" id="18164303"/>
<dbReference type="HOGENOM" id="CLU_2305942_0_0_1"/>
<protein>
    <submittedName>
        <fullName evidence="1">Uncharacterized protein</fullName>
    </submittedName>
</protein>
<keyword evidence="2" id="KW-1185">Reference proteome</keyword>
<name>G3J8S0_CORMM</name>
<sequence length="100" mass="11186">MYQTPETETQQDREKDAAYVVVGCVAAWDKARLPYEELITHLFAFASLFPSFPSPFLPSLPLSLAIWLAIAHWTAQRLLSLTAICPLAVERLLSESVLPI</sequence>
<dbReference type="EMBL" id="JH126400">
    <property type="protein sequence ID" value="EGX94005.1"/>
    <property type="molecule type" value="Genomic_DNA"/>
</dbReference>
<dbReference type="VEuPathDB" id="FungiDB:CCM_02276"/>
<proteinExistence type="predicted"/>